<feature type="domain" description="MHYT" evidence="2">
    <location>
        <begin position="27"/>
        <end position="245"/>
    </location>
</feature>
<accession>A0AA38HBH6</accession>
<dbReference type="AlphaFoldDB" id="A0AA38HBH6"/>
<feature type="transmembrane region" description="Helical" evidence="1">
    <location>
        <begin position="31"/>
        <end position="50"/>
    </location>
</feature>
<keyword evidence="1" id="KW-0472">Membrane</keyword>
<organism evidence="3 4">
    <name type="scientific">Dioszegia hungarica</name>
    <dbReference type="NCBI Taxonomy" id="4972"/>
    <lineage>
        <taxon>Eukaryota</taxon>
        <taxon>Fungi</taxon>
        <taxon>Dikarya</taxon>
        <taxon>Basidiomycota</taxon>
        <taxon>Agaricomycotina</taxon>
        <taxon>Tremellomycetes</taxon>
        <taxon>Tremellales</taxon>
        <taxon>Bulleribasidiaceae</taxon>
        <taxon>Dioszegia</taxon>
    </lineage>
</organism>
<feature type="transmembrane region" description="Helical" evidence="1">
    <location>
        <begin position="264"/>
        <end position="285"/>
    </location>
</feature>
<feature type="transmembrane region" description="Helical" evidence="1">
    <location>
        <begin position="154"/>
        <end position="172"/>
    </location>
</feature>
<evidence type="ECO:0000313" key="3">
    <source>
        <dbReference type="EMBL" id="KAI9637435.1"/>
    </source>
</evidence>
<protein>
    <recommendedName>
        <fullName evidence="2">MHYT domain-containing protein</fullName>
    </recommendedName>
</protein>
<evidence type="ECO:0000259" key="2">
    <source>
        <dbReference type="PROSITE" id="PS50924"/>
    </source>
</evidence>
<feature type="transmembrane region" description="Helical" evidence="1">
    <location>
        <begin position="98"/>
        <end position="125"/>
    </location>
</feature>
<gene>
    <name evidence="3" type="ORF">MKK02DRAFT_43356</name>
</gene>
<keyword evidence="4" id="KW-1185">Reference proteome</keyword>
<feature type="transmembrane region" description="Helical" evidence="1">
    <location>
        <begin position="184"/>
        <end position="209"/>
    </location>
</feature>
<dbReference type="PROSITE" id="PS50924">
    <property type="entry name" value="MHYT"/>
    <property type="match status" value="1"/>
</dbReference>
<reference evidence="3" key="1">
    <citation type="journal article" date="2022" name="G3 (Bethesda)">
        <title>High quality genome of the basidiomycete yeast Dioszegia hungarica PDD-24b-2 isolated from cloud water.</title>
        <authorList>
            <person name="Jarrige D."/>
            <person name="Haridas S."/>
            <person name="Bleykasten-Grosshans C."/>
            <person name="Joly M."/>
            <person name="Nadalig T."/>
            <person name="Sancelme M."/>
            <person name="Vuilleumier S."/>
            <person name="Grigoriev I.V."/>
            <person name="Amato P."/>
            <person name="Bringel F."/>
        </authorList>
    </citation>
    <scope>NUCLEOTIDE SEQUENCE</scope>
    <source>
        <strain evidence="3">PDD-24b-2</strain>
    </source>
</reference>
<evidence type="ECO:0000313" key="4">
    <source>
        <dbReference type="Proteomes" id="UP001164286"/>
    </source>
</evidence>
<dbReference type="EMBL" id="JAKWFO010000004">
    <property type="protein sequence ID" value="KAI9637435.1"/>
    <property type="molecule type" value="Genomic_DNA"/>
</dbReference>
<dbReference type="Proteomes" id="UP001164286">
    <property type="component" value="Unassembled WGS sequence"/>
</dbReference>
<dbReference type="GeneID" id="77731587"/>
<feature type="transmembrane region" description="Helical" evidence="1">
    <location>
        <begin position="62"/>
        <end position="86"/>
    </location>
</feature>
<dbReference type="Pfam" id="PF03707">
    <property type="entry name" value="MHYT"/>
    <property type="match status" value="2"/>
</dbReference>
<evidence type="ECO:0000256" key="1">
    <source>
        <dbReference type="SAM" id="Phobius"/>
    </source>
</evidence>
<keyword evidence="1" id="KW-0812">Transmembrane</keyword>
<proteinExistence type="predicted"/>
<keyword evidence="1" id="KW-1133">Transmembrane helix</keyword>
<dbReference type="RefSeq" id="XP_052947212.1">
    <property type="nucleotide sequence ID" value="XM_053092382.1"/>
</dbReference>
<dbReference type="PANTHER" id="PTHR35152:SF1">
    <property type="entry name" value="DOMAIN SIGNALLING PROTEIN, PUTATIVE (AFU_ORTHOLOGUE AFUA_5G11310)-RELATED"/>
    <property type="match status" value="1"/>
</dbReference>
<name>A0AA38HBH6_9TREE</name>
<dbReference type="PANTHER" id="PTHR35152">
    <property type="entry name" value="DOMAIN SIGNALLING PROTEIN, PUTATIVE (AFU_ORTHOLOGUE AFUA_5G11310)-RELATED"/>
    <property type="match status" value="1"/>
</dbReference>
<dbReference type="InterPro" id="IPR005330">
    <property type="entry name" value="MHYT_dom"/>
</dbReference>
<sequence>MSAPENIWSNQSALVTYYTDHDIPMRPQPGFLVLSIIVSILGSYATLLLLGRRTSNRGLRNFGFLAVSAICFAAVAVWGMHFVSMISVRLDPSPNLSWAIMFSPGMTVLSLFVPLVATVCAFWFLGDDPSYVADKDDSWKAALTPRNLLESWRVLAGGIFLGLTIGLMHYSASFQLPNFNVSYTAVTVVFALVLACIAAIAALALFFRARQQWQESFWKRGICSLFLAAAVCGMHYLGLGGTSYRTRQDVQPEALASNGQNSRLIIAISVMCAVIILISILLAIADLRTRIQMKAKAKNIVLASVTFDEYGKILVKPDGTIPMQIMQTDTNTEGLSALLDPQLASFQWLYQLSFCWRLAVVPFVPRIVDHKAQGSFRSGFIEAAVRLAHSLDLSVDSIGILFDRVLNTGTKVFDEQEQAEKFVPMPTDDESSIHGITMKLGSSEGVMCFFARELGKGKPAAADMGTDYDATKEVDSVDYYLERGWRLAETRFFSKLLADYMGVSKAEMDVYLNACKTYAKRGSQPVVQEGGVYLGLFGVRPAGEGGLDVLVYNFARHQIPAYRLPDISMPLNTRSLAWLKSCHNVTLAQLLARCNEALNDDASSRLTAESAEQEIFYDFLAALCVSLESLIAAMRVWPTLPDQARLSPDVIELPTSDSDTKRPAQMLLLSVILPAPDHGLALVQTRASGIQVPQLDSTRRDWDKPPAPFVYSPWNLWSRAQTMILRGAVYRDIAQQFSNEVGKMYAPPVNDIAAEIAADKKPKGVNPFHGDEKVGSVVDLASVSYTPSRKRRPGTAIKGASDAIQKAAGMSADELDVEGEYAGVRDRADMWFLRVMQALAEADENRFLEYTDWESQCKMLPLD</sequence>
<comment type="caution">
    <text evidence="3">The sequence shown here is derived from an EMBL/GenBank/DDBJ whole genome shotgun (WGS) entry which is preliminary data.</text>
</comment>
<feature type="transmembrane region" description="Helical" evidence="1">
    <location>
        <begin position="221"/>
        <end position="244"/>
    </location>
</feature>